<evidence type="ECO:0000313" key="2">
    <source>
        <dbReference type="Proteomes" id="UP000623440"/>
    </source>
</evidence>
<proteinExistence type="predicted"/>
<dbReference type="EMBL" id="JACJSI010000276">
    <property type="protein sequence ID" value="MBD2535447.1"/>
    <property type="molecule type" value="Genomic_DNA"/>
</dbReference>
<dbReference type="RefSeq" id="WP_190946276.1">
    <property type="nucleotide sequence ID" value="NZ_JACJSI010000276.1"/>
</dbReference>
<dbReference type="Proteomes" id="UP000623440">
    <property type="component" value="Unassembled WGS sequence"/>
</dbReference>
<evidence type="ECO:0000313" key="1">
    <source>
        <dbReference type="EMBL" id="MBD2535447.1"/>
    </source>
</evidence>
<organism evidence="1 2">
    <name type="scientific">Nostoc flagelliforme FACHB-838</name>
    <dbReference type="NCBI Taxonomy" id="2692904"/>
    <lineage>
        <taxon>Bacteria</taxon>
        <taxon>Bacillati</taxon>
        <taxon>Cyanobacteriota</taxon>
        <taxon>Cyanophyceae</taxon>
        <taxon>Nostocales</taxon>
        <taxon>Nostocaceae</taxon>
        <taxon>Nostoc</taxon>
    </lineage>
</organism>
<reference evidence="1 2" key="1">
    <citation type="journal article" date="2020" name="ISME J.">
        <title>Comparative genomics reveals insights into cyanobacterial evolution and habitat adaptation.</title>
        <authorList>
            <person name="Chen M.Y."/>
            <person name="Teng W.K."/>
            <person name="Zhao L."/>
            <person name="Hu C.X."/>
            <person name="Zhou Y.K."/>
            <person name="Han B.P."/>
            <person name="Song L.R."/>
            <person name="Shu W.S."/>
        </authorList>
    </citation>
    <scope>NUCLEOTIDE SEQUENCE [LARGE SCALE GENOMIC DNA]</scope>
    <source>
        <strain evidence="1 2">FACHB-838</strain>
    </source>
</reference>
<accession>A0ABR8E142</accession>
<protein>
    <submittedName>
        <fullName evidence="1">Uncharacterized protein</fullName>
    </submittedName>
</protein>
<comment type="caution">
    <text evidence="1">The sequence shown here is derived from an EMBL/GenBank/DDBJ whole genome shotgun (WGS) entry which is preliminary data.</text>
</comment>
<gene>
    <name evidence="1" type="ORF">H6G97_41050</name>
</gene>
<name>A0ABR8E142_9NOSO</name>
<sequence>MEIIPPTTSAFATTEQYSKEAIAVALFGLWKNDTLGFAAGLAQQRRKCGTLKSCCI</sequence>
<keyword evidence="2" id="KW-1185">Reference proteome</keyword>